<evidence type="ECO:0000259" key="2">
    <source>
        <dbReference type="Pfam" id="PF24809"/>
    </source>
</evidence>
<dbReference type="VEuPathDB" id="FungiDB:PV08_02199"/>
<keyword evidence="4" id="KW-1185">Reference proteome</keyword>
<dbReference type="EMBL" id="KN847492">
    <property type="protein sequence ID" value="KIW21619.1"/>
    <property type="molecule type" value="Genomic_DNA"/>
</dbReference>
<dbReference type="STRING" id="91928.A0A0D2CDK8"/>
<dbReference type="RefSeq" id="XP_016241835.1">
    <property type="nucleotide sequence ID" value="XM_016376559.1"/>
</dbReference>
<proteinExistence type="predicted"/>
<dbReference type="GeneID" id="27329282"/>
<dbReference type="PANTHER" id="PTHR40619">
    <property type="entry name" value="FUNGAL STAND N-TERMINAL GOODBYE DOMAIN-CONTAINING PROTEIN"/>
    <property type="match status" value="1"/>
</dbReference>
<evidence type="ECO:0000256" key="1">
    <source>
        <dbReference type="SAM" id="MobiDB-lite"/>
    </source>
</evidence>
<dbReference type="Pfam" id="PF24809">
    <property type="entry name" value="DUF7708"/>
    <property type="match status" value="1"/>
</dbReference>
<dbReference type="HOGENOM" id="CLU_035524_0_0_1"/>
<dbReference type="OrthoDB" id="61900at2759"/>
<organism evidence="3 4">
    <name type="scientific">Exophiala spinifera</name>
    <dbReference type="NCBI Taxonomy" id="91928"/>
    <lineage>
        <taxon>Eukaryota</taxon>
        <taxon>Fungi</taxon>
        <taxon>Dikarya</taxon>
        <taxon>Ascomycota</taxon>
        <taxon>Pezizomycotina</taxon>
        <taxon>Eurotiomycetes</taxon>
        <taxon>Chaetothyriomycetidae</taxon>
        <taxon>Chaetothyriales</taxon>
        <taxon>Herpotrichiellaceae</taxon>
        <taxon>Exophiala</taxon>
    </lineage>
</organism>
<protein>
    <recommendedName>
        <fullName evidence="2">DUF7708 domain-containing protein</fullName>
    </recommendedName>
</protein>
<sequence>MNDQYSRFSSWYCRDTSQLTPVDPSTTRAFTEAVQLFNQLTKDPKKAKALDEIHASSIADVVCAVEKARERYERRRSDSKARSFLVEVSRRLVYYGNVMDVMVQHHPEYVSLAWGTMKLLCGAVVENEKLGMTIVTGLCEIGDALPRTELFLELYPTDAMKNAVTSIYTWILRFLTRALKWYEEGKIRHALNAVIKPAALQYDDIMSGIRCACQLMSHRASANSLAEQRDMHEKLRAVQDSTTTTLPVIQAEQRETHLRLSAFQNHMSSALSNVEQQQRQASKDVASLTAIVTQVREMIISDQAVNADMRIQVRNTMSEMQLVQALGIVSASINFDHVANLQQSIQLRDRRRFKRDQYSMAFQKSPAFNEWNSSADSGSIKLTSTFKNRNILNGSLTLAIECLRQRPVAVLLALQCRTRAYDPTEILKSLICQALTLDQASHIDVQFSFQLRRYLDAYTEEDYFNILGEILSHFRLVYIIIQLETVRSEAASRFQLHLDDLLDRFKSRPPGTVLKTLLAGSGPLLSPPPVSGQHVLRIGGKRQSKDYRKNGVSLTPLKRRKSRNPSLED</sequence>
<accession>A0A0D2CDK8</accession>
<gene>
    <name evidence="3" type="ORF">PV08_02199</name>
</gene>
<dbReference type="InterPro" id="IPR056125">
    <property type="entry name" value="DUF7708"/>
</dbReference>
<dbReference type="AlphaFoldDB" id="A0A0D2CDK8"/>
<dbReference type="PANTHER" id="PTHR40619:SF3">
    <property type="entry name" value="FUNGAL STAND N-TERMINAL GOODBYE DOMAIN-CONTAINING PROTEIN"/>
    <property type="match status" value="1"/>
</dbReference>
<evidence type="ECO:0000313" key="3">
    <source>
        <dbReference type="EMBL" id="KIW21619.1"/>
    </source>
</evidence>
<feature type="region of interest" description="Disordered" evidence="1">
    <location>
        <begin position="541"/>
        <end position="569"/>
    </location>
</feature>
<feature type="domain" description="DUF7708" evidence="2">
    <location>
        <begin position="84"/>
        <end position="228"/>
    </location>
</feature>
<dbReference type="Proteomes" id="UP000053328">
    <property type="component" value="Unassembled WGS sequence"/>
</dbReference>
<reference evidence="3 4" key="1">
    <citation type="submission" date="2015-01" db="EMBL/GenBank/DDBJ databases">
        <title>The Genome Sequence of Exophiala spinifera CBS89968.</title>
        <authorList>
            <consortium name="The Broad Institute Genomics Platform"/>
            <person name="Cuomo C."/>
            <person name="de Hoog S."/>
            <person name="Gorbushina A."/>
            <person name="Stielow B."/>
            <person name="Teixiera M."/>
            <person name="Abouelleil A."/>
            <person name="Chapman S.B."/>
            <person name="Priest M."/>
            <person name="Young S.K."/>
            <person name="Wortman J."/>
            <person name="Nusbaum C."/>
            <person name="Birren B."/>
        </authorList>
    </citation>
    <scope>NUCLEOTIDE SEQUENCE [LARGE SCALE GENOMIC DNA]</scope>
    <source>
        <strain evidence="3 4">CBS 89968</strain>
    </source>
</reference>
<evidence type="ECO:0000313" key="4">
    <source>
        <dbReference type="Proteomes" id="UP000053328"/>
    </source>
</evidence>
<name>A0A0D2CDK8_9EURO</name>